<evidence type="ECO:0000256" key="2">
    <source>
        <dbReference type="ARBA" id="ARBA00022729"/>
    </source>
</evidence>
<gene>
    <name evidence="6" type="primary">Spint1</name>
    <name evidence="6" type="ORF">CDAR_521281</name>
</gene>
<dbReference type="CDD" id="cd00301">
    <property type="entry name" value="lipocalin_FABP"/>
    <property type="match status" value="1"/>
</dbReference>
<dbReference type="SUPFAM" id="SSF57362">
    <property type="entry name" value="BPTI-like"/>
    <property type="match status" value="2"/>
</dbReference>
<dbReference type="EMBL" id="BPLQ01012679">
    <property type="protein sequence ID" value="GIY67042.1"/>
    <property type="molecule type" value="Genomic_DNA"/>
</dbReference>
<sequence length="489" mass="55310">MKENRLKAKKQSSEEIPVCILQPNSVYCSLLISFTIPYLASMSLHCLTLRNDLIALDPQILASVNDDCDPSTIPVMANFDMKRFSGKWFELAKSAGGYIDVSDGVWLIEGTNTSNKFLYSGRDNNQHCIRPIKGKITASKEPPGLINLSYKTYSTHVEETVRVLFTDYVSVAVIYTCFYHVHHEKEVCHAAGLFGAIWTRKPHVDVEVYEKAIQYLEMACVLKTTLIIRNVVGPCRVDHWDFRIDDFPAPDYCYQPMDLGSCRGSIQRYYFDPKEKTCKIFNYGGCGGNKNNFMSLPECQKKCIIASDKDPVCMSIAKCGLHCSPCCTEDRNGCVQCNCEHIIEDDFLNCVKDPSKCPSDCDVENFYPGCYVCRCDKGIKTDDVALGVCNEAKAVGTCNNNIERYYYNVLNDKCEKFMYSGCKGNNNNFQTQKDCEEKCLAENEEFTIQRVPMGKPDAASAIKCNVWLLLATMFSLHLYKILITHFKNL</sequence>
<keyword evidence="2" id="KW-0732">Signal</keyword>
<dbReference type="GO" id="GO:0005615">
    <property type="term" value="C:extracellular space"/>
    <property type="evidence" value="ECO:0007669"/>
    <property type="project" value="TreeGrafter"/>
</dbReference>
<evidence type="ECO:0000256" key="3">
    <source>
        <dbReference type="ARBA" id="ARBA00022900"/>
    </source>
</evidence>
<evidence type="ECO:0000313" key="6">
    <source>
        <dbReference type="EMBL" id="GIY67042.1"/>
    </source>
</evidence>
<keyword evidence="1 6" id="KW-0646">Protease inhibitor</keyword>
<feature type="domain" description="BPTI/Kunitz inhibitor" evidence="5">
    <location>
        <begin position="253"/>
        <end position="303"/>
    </location>
</feature>
<dbReference type="PANTHER" id="PTHR10083">
    <property type="entry name" value="KUNITZ-TYPE PROTEASE INHIBITOR-RELATED"/>
    <property type="match status" value="1"/>
</dbReference>
<dbReference type="PROSITE" id="PS00280">
    <property type="entry name" value="BPTI_KUNITZ_1"/>
    <property type="match status" value="2"/>
</dbReference>
<accession>A0AAV4V9T1</accession>
<feature type="domain" description="BPTI/Kunitz inhibitor" evidence="5">
    <location>
        <begin position="389"/>
        <end position="439"/>
    </location>
</feature>
<evidence type="ECO:0000313" key="7">
    <source>
        <dbReference type="Proteomes" id="UP001054837"/>
    </source>
</evidence>
<dbReference type="InterPro" id="IPR050098">
    <property type="entry name" value="TFPI/VKTCI-like"/>
</dbReference>
<dbReference type="Proteomes" id="UP001054837">
    <property type="component" value="Unassembled WGS sequence"/>
</dbReference>
<dbReference type="Pfam" id="PF00014">
    <property type="entry name" value="Kunitz_BPTI"/>
    <property type="match status" value="2"/>
</dbReference>
<name>A0AAV4V9T1_9ARAC</name>
<comment type="caution">
    <text evidence="6">The sequence shown here is derived from an EMBL/GenBank/DDBJ whole genome shotgun (WGS) entry which is preliminary data.</text>
</comment>
<dbReference type="SUPFAM" id="SSF50814">
    <property type="entry name" value="Lipocalins"/>
    <property type="match status" value="1"/>
</dbReference>
<keyword evidence="3" id="KW-0722">Serine protease inhibitor</keyword>
<dbReference type="InterPro" id="IPR002223">
    <property type="entry name" value="Kunitz_BPTI"/>
</dbReference>
<dbReference type="InterPro" id="IPR022272">
    <property type="entry name" value="Lipocalin_CS"/>
</dbReference>
<protein>
    <submittedName>
        <fullName evidence="6">Kunitz-type protease inhibitor 1</fullName>
    </submittedName>
</protein>
<reference evidence="6 7" key="1">
    <citation type="submission" date="2021-06" db="EMBL/GenBank/DDBJ databases">
        <title>Caerostris darwini draft genome.</title>
        <authorList>
            <person name="Kono N."/>
            <person name="Arakawa K."/>
        </authorList>
    </citation>
    <scope>NUCLEOTIDE SEQUENCE [LARGE SCALE GENOMIC DNA]</scope>
</reference>
<evidence type="ECO:0000256" key="1">
    <source>
        <dbReference type="ARBA" id="ARBA00022690"/>
    </source>
</evidence>
<dbReference type="PROSITE" id="PS00213">
    <property type="entry name" value="LIPOCALIN"/>
    <property type="match status" value="1"/>
</dbReference>
<dbReference type="Gene3D" id="4.10.410.10">
    <property type="entry name" value="Pancreatic trypsin inhibitor Kunitz domain"/>
    <property type="match status" value="2"/>
</dbReference>
<keyword evidence="7" id="KW-1185">Reference proteome</keyword>
<dbReference type="InterPro" id="IPR020901">
    <property type="entry name" value="Prtase_inh_Kunz-CS"/>
</dbReference>
<organism evidence="6 7">
    <name type="scientific">Caerostris darwini</name>
    <dbReference type="NCBI Taxonomy" id="1538125"/>
    <lineage>
        <taxon>Eukaryota</taxon>
        <taxon>Metazoa</taxon>
        <taxon>Ecdysozoa</taxon>
        <taxon>Arthropoda</taxon>
        <taxon>Chelicerata</taxon>
        <taxon>Arachnida</taxon>
        <taxon>Araneae</taxon>
        <taxon>Araneomorphae</taxon>
        <taxon>Entelegynae</taxon>
        <taxon>Araneoidea</taxon>
        <taxon>Araneidae</taxon>
        <taxon>Caerostris</taxon>
    </lineage>
</organism>
<evidence type="ECO:0000259" key="5">
    <source>
        <dbReference type="PROSITE" id="PS50279"/>
    </source>
</evidence>
<dbReference type="PANTHER" id="PTHR10083:SF374">
    <property type="entry name" value="BPTI_KUNITZ INHIBITOR DOMAIN-CONTAINING PROTEIN"/>
    <property type="match status" value="1"/>
</dbReference>
<dbReference type="CDD" id="cd00109">
    <property type="entry name" value="Kunitz-type"/>
    <property type="match status" value="2"/>
</dbReference>
<proteinExistence type="predicted"/>
<dbReference type="AlphaFoldDB" id="A0AAV4V9T1"/>
<dbReference type="GO" id="GO:0004867">
    <property type="term" value="F:serine-type endopeptidase inhibitor activity"/>
    <property type="evidence" value="ECO:0007669"/>
    <property type="project" value="UniProtKB-KW"/>
</dbReference>
<dbReference type="PRINTS" id="PR00759">
    <property type="entry name" value="BASICPTASE"/>
</dbReference>
<dbReference type="Gene3D" id="2.40.128.20">
    <property type="match status" value="1"/>
</dbReference>
<evidence type="ECO:0000256" key="4">
    <source>
        <dbReference type="ARBA" id="ARBA00023157"/>
    </source>
</evidence>
<dbReference type="SMART" id="SM00131">
    <property type="entry name" value="KU"/>
    <property type="match status" value="2"/>
</dbReference>
<dbReference type="PROSITE" id="PS50279">
    <property type="entry name" value="BPTI_KUNITZ_2"/>
    <property type="match status" value="2"/>
</dbReference>
<dbReference type="InterPro" id="IPR036880">
    <property type="entry name" value="Kunitz_BPTI_sf"/>
</dbReference>
<keyword evidence="4" id="KW-1015">Disulfide bond</keyword>
<dbReference type="InterPro" id="IPR012674">
    <property type="entry name" value="Calycin"/>
</dbReference>